<feature type="domain" description="Ketoreductase" evidence="3">
    <location>
        <begin position="6"/>
        <end position="186"/>
    </location>
</feature>
<evidence type="ECO:0000256" key="2">
    <source>
        <dbReference type="ARBA" id="ARBA00023002"/>
    </source>
</evidence>
<dbReference type="PRINTS" id="PR00080">
    <property type="entry name" value="SDRFAMILY"/>
</dbReference>
<dbReference type="GO" id="GO:0006633">
    <property type="term" value="P:fatty acid biosynthetic process"/>
    <property type="evidence" value="ECO:0007669"/>
    <property type="project" value="TreeGrafter"/>
</dbReference>
<dbReference type="PANTHER" id="PTHR42760">
    <property type="entry name" value="SHORT-CHAIN DEHYDROGENASES/REDUCTASES FAMILY MEMBER"/>
    <property type="match status" value="1"/>
</dbReference>
<dbReference type="EC" id="1.1.1.-" evidence="5"/>
<evidence type="ECO:0000313" key="7">
    <source>
        <dbReference type="Proteomes" id="UP001258945"/>
    </source>
</evidence>
<dbReference type="GO" id="GO:0016616">
    <property type="term" value="F:oxidoreductase activity, acting on the CH-OH group of donors, NAD or NADP as acceptor"/>
    <property type="evidence" value="ECO:0007669"/>
    <property type="project" value="UniProtKB-ARBA"/>
</dbReference>
<dbReference type="Gene3D" id="3.40.50.720">
    <property type="entry name" value="NAD(P)-binding Rossmann-like Domain"/>
    <property type="match status" value="1"/>
</dbReference>
<dbReference type="eggNOG" id="COG1028">
    <property type="taxonomic scope" value="Bacteria"/>
</dbReference>
<dbReference type="SMART" id="SM00822">
    <property type="entry name" value="PKS_KR"/>
    <property type="match status" value="1"/>
</dbReference>
<dbReference type="FunFam" id="3.40.50.720:FF:000084">
    <property type="entry name" value="Short-chain dehydrogenase reductase"/>
    <property type="match status" value="1"/>
</dbReference>
<dbReference type="GO" id="GO:0048038">
    <property type="term" value="F:quinone binding"/>
    <property type="evidence" value="ECO:0007669"/>
    <property type="project" value="TreeGrafter"/>
</dbReference>
<dbReference type="NCBIfam" id="NF009466">
    <property type="entry name" value="PRK12826.1-2"/>
    <property type="match status" value="1"/>
</dbReference>
<dbReference type="RefSeq" id="WP_075798939.1">
    <property type="nucleotide sequence ID" value="NZ_CP015583.1"/>
</dbReference>
<reference evidence="5" key="3">
    <citation type="submission" date="2023-09" db="EMBL/GenBank/DDBJ databases">
        <authorList>
            <person name="Schober I."/>
            <person name="Bunk B."/>
        </authorList>
    </citation>
    <scope>NUCLEOTIDE SEQUENCE</scope>
    <source>
        <strain evidence="5">DSM 103800</strain>
    </source>
</reference>
<dbReference type="EMBL" id="JAVVDO010000003">
    <property type="protein sequence ID" value="MDT8330046.1"/>
    <property type="molecule type" value="Genomic_DNA"/>
</dbReference>
<evidence type="ECO:0000313" key="6">
    <source>
        <dbReference type="Proteomes" id="UP000185494"/>
    </source>
</evidence>
<reference evidence="4 6" key="1">
    <citation type="submission" date="2016-05" db="EMBL/GenBank/DDBJ databases">
        <title>Complete Genome and Methylome Analysis of Psychrotrophic Bacterial Isolates from Antarctic Lake Untersee.</title>
        <authorList>
            <person name="Fomenkov A."/>
            <person name="Akimov V.N."/>
            <person name="Vasilyeva L.V."/>
            <person name="Andersen D."/>
            <person name="Vincze T."/>
            <person name="Roberts R.J."/>
        </authorList>
    </citation>
    <scope>NUCLEOTIDE SEQUENCE [LARGE SCALE GENOMIC DNA]</scope>
    <source>
        <strain evidence="4 6">U14-5</strain>
    </source>
</reference>
<sequence length="249" mass="25410">MRMTGQVVLVTGAQQGIGRAIALACAGAGADVAVNYLDDAAAAEAVCESVRALGRRAVALQADIASPARSAALVAEAEAALGPLDVLVNNAGIFPRAPFLEMTEAVWDSVLDINLKGSAFCAQAAARRMVAAGRPGAIINLSSTAMRGTPVGAHYAASKSGLVGLTRSMAIALAPHRIRVNAIAPGLTDTAQPRFGNTEEELAEMGRAVPLGRMGTPEDIAGMALFLASPHGEWITGQVFHVNGGGYLA</sequence>
<dbReference type="Proteomes" id="UP000185494">
    <property type="component" value="Chromosome 1"/>
</dbReference>
<dbReference type="InterPro" id="IPR002347">
    <property type="entry name" value="SDR_fam"/>
</dbReference>
<evidence type="ECO:0000256" key="1">
    <source>
        <dbReference type="ARBA" id="ARBA00006484"/>
    </source>
</evidence>
<dbReference type="KEGG" id="rgi:RGI145_14650"/>
<protein>
    <submittedName>
        <fullName evidence="5">3-oxoacyl-ACP reductase family protein</fullName>
        <ecNumber evidence="5">1.1.1.-</ecNumber>
    </submittedName>
</protein>
<dbReference type="PRINTS" id="PR00081">
    <property type="entry name" value="GDHRDH"/>
</dbReference>
<evidence type="ECO:0000313" key="5">
    <source>
        <dbReference type="EMBL" id="MDT8330046.1"/>
    </source>
</evidence>
<accession>A0A1L7AHC4</accession>
<dbReference type="AlphaFoldDB" id="A0A1L7AHC4"/>
<dbReference type="SUPFAM" id="SSF51735">
    <property type="entry name" value="NAD(P)-binding Rossmann-fold domains"/>
    <property type="match status" value="1"/>
</dbReference>
<dbReference type="EMBL" id="CP015583">
    <property type="protein sequence ID" value="APT58162.1"/>
    <property type="molecule type" value="Genomic_DNA"/>
</dbReference>
<organism evidence="4 6">
    <name type="scientific">Roseomonas gilardii</name>
    <dbReference type="NCBI Taxonomy" id="257708"/>
    <lineage>
        <taxon>Bacteria</taxon>
        <taxon>Pseudomonadati</taxon>
        <taxon>Pseudomonadota</taxon>
        <taxon>Alphaproteobacteria</taxon>
        <taxon>Acetobacterales</taxon>
        <taxon>Roseomonadaceae</taxon>
        <taxon>Roseomonas</taxon>
    </lineage>
</organism>
<keyword evidence="7" id="KW-1185">Reference proteome</keyword>
<dbReference type="InterPro" id="IPR057326">
    <property type="entry name" value="KR_dom"/>
</dbReference>
<dbReference type="Pfam" id="PF13561">
    <property type="entry name" value="adh_short_C2"/>
    <property type="match status" value="1"/>
</dbReference>
<keyword evidence="2 5" id="KW-0560">Oxidoreductase</keyword>
<dbReference type="PROSITE" id="PS00061">
    <property type="entry name" value="ADH_SHORT"/>
    <property type="match status" value="1"/>
</dbReference>
<reference evidence="5 7" key="2">
    <citation type="journal article" date="2019" name="Microb. Pathog.">
        <title>Comparison of VITEK 2, MALDI-TOF MS, 16S rRNA gene sequencing, and whole-genome sequencing for identification of Roseomonas mucosa.</title>
        <authorList>
            <person name="Rudolph W.W."/>
            <person name="Gunzer F."/>
            <person name="Trauth M."/>
            <person name="Bunk B."/>
            <person name="Bigge R."/>
            <person name="Schrottner P."/>
        </authorList>
    </citation>
    <scope>NUCLEOTIDE SEQUENCE [LARGE SCALE GENOMIC DNA]</scope>
    <source>
        <strain evidence="5 7">DSM 103800</strain>
    </source>
</reference>
<comment type="similarity">
    <text evidence="1">Belongs to the short-chain dehydrogenases/reductases (SDR) family.</text>
</comment>
<gene>
    <name evidence="4" type="ORF">RGI145_14650</name>
    <name evidence="5" type="ORF">RQ831_03205</name>
</gene>
<proteinExistence type="inferred from homology"/>
<dbReference type="InterPro" id="IPR020904">
    <property type="entry name" value="Sc_DH/Rdtase_CS"/>
</dbReference>
<dbReference type="NCBIfam" id="NF005559">
    <property type="entry name" value="PRK07231.1"/>
    <property type="match status" value="1"/>
</dbReference>
<dbReference type="Proteomes" id="UP001258945">
    <property type="component" value="Unassembled WGS sequence"/>
</dbReference>
<dbReference type="STRING" id="257708.RGI145_14650"/>
<evidence type="ECO:0000259" key="3">
    <source>
        <dbReference type="SMART" id="SM00822"/>
    </source>
</evidence>
<dbReference type="PANTHER" id="PTHR42760:SF133">
    <property type="entry name" value="3-OXOACYL-[ACYL-CARRIER-PROTEIN] REDUCTASE"/>
    <property type="match status" value="1"/>
</dbReference>
<name>A0A1L7AHC4_9PROT</name>
<dbReference type="InterPro" id="IPR036291">
    <property type="entry name" value="NAD(P)-bd_dom_sf"/>
</dbReference>
<evidence type="ECO:0000313" key="4">
    <source>
        <dbReference type="EMBL" id="APT58162.1"/>
    </source>
</evidence>